<evidence type="ECO:0000313" key="1">
    <source>
        <dbReference type="EMBL" id="USW52901.1"/>
    </source>
</evidence>
<keyword evidence="2" id="KW-1185">Reference proteome</keyword>
<proteinExistence type="predicted"/>
<evidence type="ECO:0008006" key="3">
    <source>
        <dbReference type="Google" id="ProtNLM"/>
    </source>
</evidence>
<sequence length="407" mass="45976">MNDSLPGHNLDPDSRPLDQGLRAADMTSFPLPQELRDEVYSYLLNADQVQYTPIRKRTSHYKAYRYGGSAHTYHFHTNILSVNKTIAKDASEYLLKHNTFIRVNFTCSGFLRHCTIFDGPWPLEQKTYRGEHQVNSGSILMLAKDLPRLITLLKHYSEHVPPTAVQVLSKPDLPINLAVATTNDVVGPPRLHIKLQPLQSDSAMASIVRDLEELTVLGMDMALGGFDTLDRSTIQHKPLPSLIWLRSLQWNRFDTFTSLKQIADEHAKAGSYELALERYEAIRLWYIQILPPHAHPPELYVRPWQALADVAEARLRLARVEIALTAAQLYIRLGLPHAAARKLGVVESEEDLLVAQDLRDLSEVTKHLENQAYLLHLATPSGFVPGEELLSAAARQQVNKSSHKRMS</sequence>
<gene>
    <name evidence="1" type="ORF">Slin15195_G062200</name>
</gene>
<dbReference type="Proteomes" id="UP001056384">
    <property type="component" value="Chromosome 4"/>
</dbReference>
<reference evidence="1" key="1">
    <citation type="submission" date="2022-06" db="EMBL/GenBank/DDBJ databases">
        <title>Complete genome sequences of two strains of the flax pathogen Septoria linicola.</title>
        <authorList>
            <person name="Lapalu N."/>
            <person name="Simon A."/>
            <person name="Demenou B."/>
            <person name="Paumier D."/>
            <person name="Guillot M.-P."/>
            <person name="Gout L."/>
            <person name="Valade R."/>
        </authorList>
    </citation>
    <scope>NUCLEOTIDE SEQUENCE</scope>
    <source>
        <strain evidence="1">SE15195</strain>
    </source>
</reference>
<protein>
    <recommendedName>
        <fullName evidence="3">F-box domain-containing protein</fullName>
    </recommendedName>
</protein>
<dbReference type="AlphaFoldDB" id="A0A9Q9AYD3"/>
<name>A0A9Q9AYD3_9PEZI</name>
<dbReference type="EMBL" id="CP099421">
    <property type="protein sequence ID" value="USW52901.1"/>
    <property type="molecule type" value="Genomic_DNA"/>
</dbReference>
<evidence type="ECO:0000313" key="2">
    <source>
        <dbReference type="Proteomes" id="UP001056384"/>
    </source>
</evidence>
<dbReference type="OrthoDB" id="3647352at2759"/>
<accession>A0A9Q9AYD3</accession>
<organism evidence="1 2">
    <name type="scientific">Septoria linicola</name>
    <dbReference type="NCBI Taxonomy" id="215465"/>
    <lineage>
        <taxon>Eukaryota</taxon>
        <taxon>Fungi</taxon>
        <taxon>Dikarya</taxon>
        <taxon>Ascomycota</taxon>
        <taxon>Pezizomycotina</taxon>
        <taxon>Dothideomycetes</taxon>
        <taxon>Dothideomycetidae</taxon>
        <taxon>Mycosphaerellales</taxon>
        <taxon>Mycosphaerellaceae</taxon>
        <taxon>Septoria</taxon>
    </lineage>
</organism>